<evidence type="ECO:0000313" key="1">
    <source>
        <dbReference type="EMBL" id="PKR47882.1"/>
    </source>
</evidence>
<reference evidence="1 2" key="1">
    <citation type="submission" date="2017-11" db="EMBL/GenBank/DDBJ databases">
        <title>Biodiversity and function of Thalassospira species in the particle-attached aromatic-hydrocarbon-degrading consortia from the surface seawater of the China South Sea.</title>
        <authorList>
            <person name="Dong C."/>
            <person name="Liu R."/>
            <person name="Shao Z."/>
        </authorList>
    </citation>
    <scope>NUCLEOTIDE SEQUENCE [LARGE SCALE GENOMIC DNA]</scope>
    <source>
        <strain evidence="1 2">139Z-12</strain>
    </source>
</reference>
<name>A0ABX4R591_9PROT</name>
<accession>A0ABX4R591</accession>
<dbReference type="Proteomes" id="UP000233365">
    <property type="component" value="Unassembled WGS sequence"/>
</dbReference>
<evidence type="ECO:0000313" key="2">
    <source>
        <dbReference type="Proteomes" id="UP000233365"/>
    </source>
</evidence>
<keyword evidence="2" id="KW-1185">Reference proteome</keyword>
<gene>
    <name evidence="1" type="ORF">CU041_17575</name>
</gene>
<protein>
    <recommendedName>
        <fullName evidence="3">Secreted protein</fullName>
    </recommendedName>
</protein>
<comment type="caution">
    <text evidence="1">The sequence shown here is derived from an EMBL/GenBank/DDBJ whole genome shotgun (WGS) entry which is preliminary data.</text>
</comment>
<proteinExistence type="predicted"/>
<evidence type="ECO:0008006" key="3">
    <source>
        <dbReference type="Google" id="ProtNLM"/>
    </source>
</evidence>
<organism evidence="1 2">
    <name type="scientific">Thalassospira povalilytica</name>
    <dbReference type="NCBI Taxonomy" id="732237"/>
    <lineage>
        <taxon>Bacteria</taxon>
        <taxon>Pseudomonadati</taxon>
        <taxon>Pseudomonadota</taxon>
        <taxon>Alphaproteobacteria</taxon>
        <taxon>Rhodospirillales</taxon>
        <taxon>Thalassospiraceae</taxon>
        <taxon>Thalassospira</taxon>
    </lineage>
</organism>
<dbReference type="EMBL" id="PGTS01000007">
    <property type="protein sequence ID" value="PKR47882.1"/>
    <property type="molecule type" value="Genomic_DNA"/>
</dbReference>
<sequence length="104" mass="11159">MHQCCKCLRSSVFINWLGCQSWLAMSPISSDDPPGSSNFCTFWLLFGVEFSGAAKAGGKSRLYFPGSKGFPAQISGNLIALCDGNEAMPKRRWSAIALSGSGFV</sequence>